<dbReference type="NCBIfam" id="NF001099">
    <property type="entry name" value="PRK00132.1"/>
    <property type="match status" value="1"/>
</dbReference>
<dbReference type="Pfam" id="PF00380">
    <property type="entry name" value="Ribosomal_S9"/>
    <property type="match status" value="1"/>
</dbReference>
<keyword evidence="3 5" id="KW-0687">Ribonucleoprotein</keyword>
<dbReference type="RefSeq" id="WP_338363761.1">
    <property type="nucleotide sequence ID" value="NZ_CAWVOK010000014.1"/>
</dbReference>
<sequence>MNIANQVTEKPKQTIDRFGRAYATGRRKTATARVWIKLGTGKIVINNKNIDKPLSHKRYKNEILKPFVVLKCEDRFDIICTVSGGGLSGQAGAIKHGVSRALDIFNPDYHSTLSSSKLLTRDNRMVESKKYGKHKARRGTQFAKR</sequence>
<name>A0ABM9N7S7_9RICK</name>
<accession>A0ABM9N7S7</accession>
<organism evidence="7 8">
    <name type="scientific">Candidatus Xenohaliotis californiensis</name>
    <dbReference type="NCBI Taxonomy" id="84677"/>
    <lineage>
        <taxon>Bacteria</taxon>
        <taxon>Pseudomonadati</taxon>
        <taxon>Pseudomonadota</taxon>
        <taxon>Alphaproteobacteria</taxon>
        <taxon>Rickettsiales</taxon>
        <taxon>Anaplasmataceae</taxon>
        <taxon>Candidatus Xenohaliotis</taxon>
    </lineage>
</organism>
<evidence type="ECO:0000256" key="4">
    <source>
        <dbReference type="ARBA" id="ARBA00035259"/>
    </source>
</evidence>
<dbReference type="HAMAP" id="MF_00532_B">
    <property type="entry name" value="Ribosomal_uS9_B"/>
    <property type="match status" value="1"/>
</dbReference>
<reference evidence="7 8" key="1">
    <citation type="submission" date="2024-01" db="EMBL/GenBank/DDBJ databases">
        <authorList>
            <person name="Kunselman E."/>
        </authorList>
    </citation>
    <scope>NUCLEOTIDE SEQUENCE [LARGE SCALE GENOMIC DNA]</scope>
    <source>
        <strain evidence="7">2 abalone samples</strain>
    </source>
</reference>
<evidence type="ECO:0000256" key="6">
    <source>
        <dbReference type="RuleBase" id="RU003815"/>
    </source>
</evidence>
<protein>
    <recommendedName>
        <fullName evidence="4 5">Small ribosomal subunit protein uS9</fullName>
    </recommendedName>
</protein>
<dbReference type="SUPFAM" id="SSF54211">
    <property type="entry name" value="Ribosomal protein S5 domain 2-like"/>
    <property type="match status" value="1"/>
</dbReference>
<dbReference type="InterPro" id="IPR000754">
    <property type="entry name" value="Ribosomal_uS9"/>
</dbReference>
<evidence type="ECO:0000256" key="3">
    <source>
        <dbReference type="ARBA" id="ARBA00023274"/>
    </source>
</evidence>
<evidence type="ECO:0000313" key="8">
    <source>
        <dbReference type="Proteomes" id="UP001314181"/>
    </source>
</evidence>
<comment type="caution">
    <text evidence="7">The sequence shown here is derived from an EMBL/GenBank/DDBJ whole genome shotgun (WGS) entry which is preliminary data.</text>
</comment>
<dbReference type="EMBL" id="CAWVOK010000014">
    <property type="protein sequence ID" value="CAK8162688.1"/>
    <property type="molecule type" value="Genomic_DNA"/>
</dbReference>
<dbReference type="InterPro" id="IPR020568">
    <property type="entry name" value="Ribosomal_Su5_D2-typ_SF"/>
</dbReference>
<evidence type="ECO:0000313" key="7">
    <source>
        <dbReference type="EMBL" id="CAK8162688.1"/>
    </source>
</evidence>
<dbReference type="InterPro" id="IPR014721">
    <property type="entry name" value="Ribsml_uS5_D2-typ_fold_subgr"/>
</dbReference>
<dbReference type="Gene3D" id="3.30.230.10">
    <property type="match status" value="1"/>
</dbReference>
<keyword evidence="2 5" id="KW-0689">Ribosomal protein</keyword>
<keyword evidence="8" id="KW-1185">Reference proteome</keyword>
<dbReference type="PROSITE" id="PS00360">
    <property type="entry name" value="RIBOSOMAL_S9"/>
    <property type="match status" value="1"/>
</dbReference>
<dbReference type="PANTHER" id="PTHR21569:SF1">
    <property type="entry name" value="SMALL RIBOSOMAL SUBUNIT PROTEIN US9M"/>
    <property type="match status" value="1"/>
</dbReference>
<dbReference type="PANTHER" id="PTHR21569">
    <property type="entry name" value="RIBOSOMAL PROTEIN S9"/>
    <property type="match status" value="1"/>
</dbReference>
<dbReference type="Proteomes" id="UP001314181">
    <property type="component" value="Unassembled WGS sequence"/>
</dbReference>
<evidence type="ECO:0000256" key="2">
    <source>
        <dbReference type="ARBA" id="ARBA00022980"/>
    </source>
</evidence>
<proteinExistence type="inferred from homology"/>
<evidence type="ECO:0000256" key="1">
    <source>
        <dbReference type="ARBA" id="ARBA00005251"/>
    </source>
</evidence>
<dbReference type="InterPro" id="IPR020574">
    <property type="entry name" value="Ribosomal_uS9_CS"/>
</dbReference>
<evidence type="ECO:0000256" key="5">
    <source>
        <dbReference type="HAMAP-Rule" id="MF_00532"/>
    </source>
</evidence>
<dbReference type="InterPro" id="IPR023035">
    <property type="entry name" value="Ribosomal_uS9_bac/plastid"/>
</dbReference>
<comment type="similarity">
    <text evidence="1 5 6">Belongs to the universal ribosomal protein uS9 family.</text>
</comment>
<gene>
    <name evidence="5 7" type="primary">rpsI</name>
    <name evidence="7" type="ORF">CAXC1_220013</name>
</gene>